<evidence type="ECO:0000256" key="1">
    <source>
        <dbReference type="SAM" id="MobiDB-lite"/>
    </source>
</evidence>
<feature type="region of interest" description="Disordered" evidence="1">
    <location>
        <begin position="1"/>
        <end position="60"/>
    </location>
</feature>
<gene>
    <name evidence="2" type="ORF">LOAG_10692</name>
</gene>
<dbReference type="GeneID" id="9948137"/>
<protein>
    <submittedName>
        <fullName evidence="2">Uncharacterized protein</fullName>
    </submittedName>
</protein>
<evidence type="ECO:0000313" key="2">
    <source>
        <dbReference type="EMBL" id="EFO17807.1"/>
    </source>
</evidence>
<feature type="compositionally biased region" description="Acidic residues" evidence="1">
    <location>
        <begin position="28"/>
        <end position="40"/>
    </location>
</feature>
<reference evidence="2" key="1">
    <citation type="submission" date="2012-04" db="EMBL/GenBank/DDBJ databases">
        <title>The Genome Sequence of Loa loa.</title>
        <authorList>
            <consortium name="The Broad Institute Genome Sequencing Platform"/>
            <consortium name="Broad Institute Genome Sequencing Center for Infectious Disease"/>
            <person name="Nutman T.B."/>
            <person name="Fink D.L."/>
            <person name="Russ C."/>
            <person name="Young S."/>
            <person name="Zeng Q."/>
            <person name="Gargeya S."/>
            <person name="Alvarado L."/>
            <person name="Berlin A."/>
            <person name="Chapman S.B."/>
            <person name="Chen Z."/>
            <person name="Freedman E."/>
            <person name="Gellesch M."/>
            <person name="Goldberg J."/>
            <person name="Griggs A."/>
            <person name="Gujja S."/>
            <person name="Heilman E.R."/>
            <person name="Heiman D."/>
            <person name="Howarth C."/>
            <person name="Mehta T."/>
            <person name="Neiman D."/>
            <person name="Pearson M."/>
            <person name="Roberts A."/>
            <person name="Saif S."/>
            <person name="Shea T."/>
            <person name="Shenoy N."/>
            <person name="Sisk P."/>
            <person name="Stolte C."/>
            <person name="Sykes S."/>
            <person name="White J."/>
            <person name="Yandava C."/>
            <person name="Haas B."/>
            <person name="Henn M.R."/>
            <person name="Nusbaum C."/>
            <person name="Birren B."/>
        </authorList>
    </citation>
    <scope>NUCLEOTIDE SEQUENCE [LARGE SCALE GENOMIC DNA]</scope>
</reference>
<organism evidence="2">
    <name type="scientific">Loa loa</name>
    <name type="common">Eye worm</name>
    <name type="synonym">Filaria loa</name>
    <dbReference type="NCBI Taxonomy" id="7209"/>
    <lineage>
        <taxon>Eukaryota</taxon>
        <taxon>Metazoa</taxon>
        <taxon>Ecdysozoa</taxon>
        <taxon>Nematoda</taxon>
        <taxon>Chromadorea</taxon>
        <taxon>Rhabditida</taxon>
        <taxon>Spirurina</taxon>
        <taxon>Spiruromorpha</taxon>
        <taxon>Filarioidea</taxon>
        <taxon>Onchocercidae</taxon>
        <taxon>Loa</taxon>
    </lineage>
</organism>
<dbReference type="EMBL" id="JH712242">
    <property type="protein sequence ID" value="EFO17807.1"/>
    <property type="molecule type" value="Genomic_DNA"/>
</dbReference>
<accession>A0A1S0TPZ3</accession>
<dbReference type="RefSeq" id="XP_003146264.1">
    <property type="nucleotide sequence ID" value="XM_003146216.1"/>
</dbReference>
<dbReference type="OMA" id="SFRRYKF"/>
<dbReference type="AlphaFoldDB" id="A0A1S0TPZ3"/>
<proteinExistence type="predicted"/>
<dbReference type="CTD" id="9948137"/>
<dbReference type="InParanoid" id="A0A1S0TPZ3"/>
<name>A0A1S0TPZ3_LOALO</name>
<sequence>MIMMITSTNVDNDSINDDSNDNGNNDDGNNDDNNVDDDNNDNNNNNNGNDHNDNDNGVNRMLEIPPLQALSLHLDYLTILLNFDFTTIDDTMFLDISFSFFPRN</sequence>
<dbReference type="KEGG" id="loa:LOAG_10692"/>
<feature type="compositionally biased region" description="Low complexity" evidence="1">
    <location>
        <begin position="41"/>
        <end position="59"/>
    </location>
</feature>